<dbReference type="GO" id="GO:0004553">
    <property type="term" value="F:hydrolase activity, hydrolyzing O-glycosyl compounds"/>
    <property type="evidence" value="ECO:0007669"/>
    <property type="project" value="InterPro"/>
</dbReference>
<keyword evidence="5" id="KW-0456">Lyase</keyword>
<dbReference type="Gene3D" id="1.10.1240.20">
    <property type="entry name" value="Lytic transglycosylase, superhelical linker domain"/>
    <property type="match status" value="1"/>
</dbReference>
<dbReference type="AlphaFoldDB" id="A0A411WRR8"/>
<evidence type="ECO:0000256" key="5">
    <source>
        <dbReference type="ARBA" id="ARBA00023239"/>
    </source>
</evidence>
<dbReference type="PANTHER" id="PTHR37423:SF5">
    <property type="entry name" value="SOLUBLE LYTIC MUREIN TRANSGLYCOSYLASE"/>
    <property type="match status" value="1"/>
</dbReference>
<protein>
    <recommendedName>
        <fullName evidence="3">peptidoglycan lytic exotransglycosylase</fullName>
        <ecNumber evidence="3">4.2.2.n1</ecNumber>
    </recommendedName>
</protein>
<dbReference type="CDD" id="cd13401">
    <property type="entry name" value="Slt70-like"/>
    <property type="match status" value="1"/>
</dbReference>
<reference evidence="9 10" key="1">
    <citation type="submission" date="2019-03" db="EMBL/GenBank/DDBJ databases">
        <title>Pragia sp. nov. isolated from the gut tract of Carduelis flavirostris.</title>
        <authorList>
            <person name="Ge Y."/>
        </authorList>
    </citation>
    <scope>NUCLEOTIDE SEQUENCE [LARGE SCALE GENOMIC DNA]</scope>
    <source>
        <strain evidence="9 10">CF-458</strain>
    </source>
</reference>
<dbReference type="InterPro" id="IPR037061">
    <property type="entry name" value="Lytic_TGlycoase_superhlx_L_sf"/>
</dbReference>
<dbReference type="Pfam" id="PF14718">
    <property type="entry name" value="SLT_L"/>
    <property type="match status" value="1"/>
</dbReference>
<dbReference type="EC" id="4.2.2.n1" evidence="3"/>
<dbReference type="GO" id="GO:0016020">
    <property type="term" value="C:membrane"/>
    <property type="evidence" value="ECO:0007669"/>
    <property type="project" value="InterPro"/>
</dbReference>
<dbReference type="PANTHER" id="PTHR37423">
    <property type="entry name" value="SOLUBLE LYTIC MUREIN TRANSGLYCOSYLASE-RELATED"/>
    <property type="match status" value="1"/>
</dbReference>
<dbReference type="InterPro" id="IPR008939">
    <property type="entry name" value="Lytic_TGlycosylase_superhlx_U"/>
</dbReference>
<keyword evidence="10" id="KW-1185">Reference proteome</keyword>
<dbReference type="GO" id="GO:0071555">
    <property type="term" value="P:cell wall organization"/>
    <property type="evidence" value="ECO:0007669"/>
    <property type="project" value="UniProtKB-KW"/>
</dbReference>
<organism evidence="9 10">
    <name type="scientific">Limnobaculum zhutongyuii</name>
    <dbReference type="NCBI Taxonomy" id="2498113"/>
    <lineage>
        <taxon>Bacteria</taxon>
        <taxon>Pseudomonadati</taxon>
        <taxon>Pseudomonadota</taxon>
        <taxon>Gammaproteobacteria</taxon>
        <taxon>Enterobacterales</taxon>
        <taxon>Budviciaceae</taxon>
        <taxon>Limnobaculum</taxon>
    </lineage>
</organism>
<evidence type="ECO:0000313" key="10">
    <source>
        <dbReference type="Proteomes" id="UP000293154"/>
    </source>
</evidence>
<gene>
    <name evidence="9" type="ORF">EKN56_14305</name>
</gene>
<evidence type="ECO:0000259" key="8">
    <source>
        <dbReference type="Pfam" id="PF14718"/>
    </source>
</evidence>
<sequence>MTGKVRMFVTENWRSLIKKSTFVAGLMVAVTAQNAWADSLGAQRERYQQVKMAWDSNQMDEVSRLMPTLSSYPLYPYLEYRQLTQDLTALSVKQAGQFVTRYPALPLSRNLKNNFINELARRQDWNGIVSFTAEAPSSIAARCNFHYAQWATGNRQQAFDEAKTIWLSGKSLPSSCDKLFGEWRNAGHQTALVTLERIRLASEEDNTSLVNALISQLPASYKSIGDGLSRLQKDPLSVDAFAREFSPTDFTREETRLAFAKAARKDVERARAMLPQIASAQKMSQQDKQALESSIAIRLMNNNVTSEQASWRDAAVARSTDGDLIERRIRLALSNGDQNGVAQWITRLPAEYAAKDEWRYWLADSLITKGKKSEGQTILRDLMSNRGFYPMVAAQRLNVHYPVRVENAVKPTKSLTQRAEVNRVRELMYWNQDNLARSEWRNLVESLPKQQQEALARYAFEQGWADLSVQATIVAKLWDHIEERFPLAYPSMFKTSTNDKDITVSFAMAIARQESAWNPQAQSPVGARGLMQLMPATAKQTAQRNSAISYNNVSQLLDPETNIQLGTTYLEHTYQMFGKNRILAAAAYNAGPSRVNSWLNNSAGRLDAVAFVESIPFNETRGYVKNVLAYDLFYRSFMSQPTIVMTDSEWKRSY</sequence>
<dbReference type="EMBL" id="CP034752">
    <property type="protein sequence ID" value="QBH98797.1"/>
    <property type="molecule type" value="Genomic_DNA"/>
</dbReference>
<evidence type="ECO:0000256" key="4">
    <source>
        <dbReference type="ARBA" id="ARBA00022729"/>
    </source>
</evidence>
<dbReference type="InterPro" id="IPR008258">
    <property type="entry name" value="Transglycosylase_SLT_dom_1"/>
</dbReference>
<keyword evidence="4" id="KW-0732">Signal</keyword>
<feature type="domain" description="Lytic transglycosylase superhelical linker" evidence="8">
    <location>
        <begin position="415"/>
        <end position="481"/>
    </location>
</feature>
<evidence type="ECO:0000256" key="2">
    <source>
        <dbReference type="ARBA" id="ARBA00007734"/>
    </source>
</evidence>
<dbReference type="Pfam" id="PF01464">
    <property type="entry name" value="SLT"/>
    <property type="match status" value="1"/>
</dbReference>
<dbReference type="InterPro" id="IPR023346">
    <property type="entry name" value="Lysozyme-like_dom_sf"/>
</dbReference>
<dbReference type="SUPFAM" id="SSF53955">
    <property type="entry name" value="Lysozyme-like"/>
    <property type="match status" value="1"/>
</dbReference>
<dbReference type="PROSITE" id="PS00922">
    <property type="entry name" value="TRANSGLYCOSYLASE"/>
    <property type="match status" value="1"/>
</dbReference>
<proteinExistence type="inferred from homology"/>
<dbReference type="GO" id="GO:0008933">
    <property type="term" value="F:peptidoglycan lytic transglycosylase activity"/>
    <property type="evidence" value="ECO:0007669"/>
    <property type="project" value="InterPro"/>
</dbReference>
<dbReference type="InterPro" id="IPR000189">
    <property type="entry name" value="Transglyc_AS"/>
</dbReference>
<dbReference type="SUPFAM" id="SSF48435">
    <property type="entry name" value="Bacterial muramidases"/>
    <property type="match status" value="1"/>
</dbReference>
<dbReference type="Proteomes" id="UP000293154">
    <property type="component" value="Chromosome"/>
</dbReference>
<evidence type="ECO:0000256" key="6">
    <source>
        <dbReference type="ARBA" id="ARBA00023316"/>
    </source>
</evidence>
<dbReference type="InterPro" id="IPR012289">
    <property type="entry name" value="Lytic_TGlycosylase_superhlx_L"/>
</dbReference>
<dbReference type="KEGG" id="prag:EKN56_14305"/>
<dbReference type="GO" id="GO:0000270">
    <property type="term" value="P:peptidoglycan metabolic process"/>
    <property type="evidence" value="ECO:0007669"/>
    <property type="project" value="InterPro"/>
</dbReference>
<evidence type="ECO:0000313" key="9">
    <source>
        <dbReference type="EMBL" id="QBH98797.1"/>
    </source>
</evidence>
<keyword evidence="6" id="KW-0961">Cell wall biogenesis/degradation</keyword>
<comment type="similarity">
    <text evidence="2">Belongs to the transglycosylase Slt family.</text>
</comment>
<feature type="domain" description="Transglycosylase SLT" evidence="7">
    <location>
        <begin position="493"/>
        <end position="605"/>
    </location>
</feature>
<comment type="catalytic activity">
    <reaction evidence="1">
        <text>Exolytic cleavage of the (1-&gt;4)-beta-glycosidic linkage between N-acetylmuramic acid (MurNAc) and N-acetylglucosamine (GlcNAc) residues in peptidoglycan, from either the reducing or the non-reducing ends of the peptidoglycan chains, with concomitant formation of a 1,6-anhydrobond in the MurNAc residue.</text>
        <dbReference type="EC" id="4.2.2.n1"/>
    </reaction>
</comment>
<name>A0A411WRR8_9GAMM</name>
<evidence type="ECO:0000259" key="7">
    <source>
        <dbReference type="Pfam" id="PF01464"/>
    </source>
</evidence>
<accession>A0A411WRR8</accession>
<dbReference type="GO" id="GO:0042597">
    <property type="term" value="C:periplasmic space"/>
    <property type="evidence" value="ECO:0007669"/>
    <property type="project" value="InterPro"/>
</dbReference>
<evidence type="ECO:0000256" key="3">
    <source>
        <dbReference type="ARBA" id="ARBA00012587"/>
    </source>
</evidence>
<dbReference type="Gene3D" id="1.10.530.10">
    <property type="match status" value="1"/>
</dbReference>
<dbReference type="NCBIfam" id="NF008631">
    <property type="entry name" value="PRK11619.1"/>
    <property type="match status" value="1"/>
</dbReference>
<evidence type="ECO:0000256" key="1">
    <source>
        <dbReference type="ARBA" id="ARBA00001420"/>
    </source>
</evidence>
<dbReference type="Gene3D" id="1.25.20.10">
    <property type="entry name" value="Bacterial muramidases"/>
    <property type="match status" value="1"/>
</dbReference>